<dbReference type="AlphaFoldDB" id="A0A0A8Z357"/>
<protein>
    <submittedName>
        <fullName evidence="2">Uncharacterized protein</fullName>
    </submittedName>
</protein>
<dbReference type="EMBL" id="GBRH01264659">
    <property type="protein sequence ID" value="JAD33236.1"/>
    <property type="molecule type" value="Transcribed_RNA"/>
</dbReference>
<evidence type="ECO:0000313" key="2">
    <source>
        <dbReference type="EMBL" id="JAD33236.1"/>
    </source>
</evidence>
<evidence type="ECO:0000256" key="1">
    <source>
        <dbReference type="SAM" id="Phobius"/>
    </source>
</evidence>
<organism evidence="2">
    <name type="scientific">Arundo donax</name>
    <name type="common">Giant reed</name>
    <name type="synonym">Donax arundinaceus</name>
    <dbReference type="NCBI Taxonomy" id="35708"/>
    <lineage>
        <taxon>Eukaryota</taxon>
        <taxon>Viridiplantae</taxon>
        <taxon>Streptophyta</taxon>
        <taxon>Embryophyta</taxon>
        <taxon>Tracheophyta</taxon>
        <taxon>Spermatophyta</taxon>
        <taxon>Magnoliopsida</taxon>
        <taxon>Liliopsida</taxon>
        <taxon>Poales</taxon>
        <taxon>Poaceae</taxon>
        <taxon>PACMAD clade</taxon>
        <taxon>Arundinoideae</taxon>
        <taxon>Arundineae</taxon>
        <taxon>Arundo</taxon>
    </lineage>
</organism>
<proteinExistence type="predicted"/>
<sequence length="97" mass="10666">MSNRHIISLAMAICILMLPICVFSHLLSAFAVRHSLVCIIRKALVFCTGLFQASCTTSKNLGMRNQYASNLNSLNFLCVVSPCNNIGQWSDNTEGRA</sequence>
<reference evidence="2" key="1">
    <citation type="submission" date="2014-09" db="EMBL/GenBank/DDBJ databases">
        <authorList>
            <person name="Magalhaes I.L.F."/>
            <person name="Oliveira U."/>
            <person name="Santos F.R."/>
            <person name="Vidigal T.H.D.A."/>
            <person name="Brescovit A.D."/>
            <person name="Santos A.J."/>
        </authorList>
    </citation>
    <scope>NUCLEOTIDE SEQUENCE</scope>
    <source>
        <tissue evidence="2">Shoot tissue taken approximately 20 cm above the soil surface</tissue>
    </source>
</reference>
<reference evidence="2" key="2">
    <citation type="journal article" date="2015" name="Data Brief">
        <title>Shoot transcriptome of the giant reed, Arundo donax.</title>
        <authorList>
            <person name="Barrero R.A."/>
            <person name="Guerrero F.D."/>
            <person name="Moolhuijzen P."/>
            <person name="Goolsby J.A."/>
            <person name="Tidwell J."/>
            <person name="Bellgard S.E."/>
            <person name="Bellgard M.I."/>
        </authorList>
    </citation>
    <scope>NUCLEOTIDE SEQUENCE</scope>
    <source>
        <tissue evidence="2">Shoot tissue taken approximately 20 cm above the soil surface</tissue>
    </source>
</reference>
<keyword evidence="1" id="KW-0812">Transmembrane</keyword>
<name>A0A0A8Z357_ARUDO</name>
<accession>A0A0A8Z357</accession>
<keyword evidence="1" id="KW-0472">Membrane</keyword>
<keyword evidence="1" id="KW-1133">Transmembrane helix</keyword>
<feature type="transmembrane region" description="Helical" evidence="1">
    <location>
        <begin position="6"/>
        <end position="32"/>
    </location>
</feature>